<protein>
    <submittedName>
        <fullName evidence="2">Uncharacterized protein</fullName>
    </submittedName>
</protein>
<organism evidence="2 3">
    <name type="scientific">Eragrostis curvula</name>
    <name type="common">weeping love grass</name>
    <dbReference type="NCBI Taxonomy" id="38414"/>
    <lineage>
        <taxon>Eukaryota</taxon>
        <taxon>Viridiplantae</taxon>
        <taxon>Streptophyta</taxon>
        <taxon>Embryophyta</taxon>
        <taxon>Tracheophyta</taxon>
        <taxon>Spermatophyta</taxon>
        <taxon>Magnoliopsida</taxon>
        <taxon>Liliopsida</taxon>
        <taxon>Poales</taxon>
        <taxon>Poaceae</taxon>
        <taxon>PACMAD clade</taxon>
        <taxon>Chloridoideae</taxon>
        <taxon>Eragrostideae</taxon>
        <taxon>Eragrostidinae</taxon>
        <taxon>Eragrostis</taxon>
    </lineage>
</organism>
<dbReference type="Proteomes" id="UP000324897">
    <property type="component" value="Chromosome 3"/>
</dbReference>
<gene>
    <name evidence="2" type="ORF">EJB05_43448</name>
</gene>
<evidence type="ECO:0000313" key="3">
    <source>
        <dbReference type="Proteomes" id="UP000324897"/>
    </source>
</evidence>
<evidence type="ECO:0000313" key="2">
    <source>
        <dbReference type="EMBL" id="TVU09949.1"/>
    </source>
</evidence>
<comment type="caution">
    <text evidence="2">The sequence shown here is derived from an EMBL/GenBank/DDBJ whole genome shotgun (WGS) entry which is preliminary data.</text>
</comment>
<dbReference type="Gramene" id="TVU09949">
    <property type="protein sequence ID" value="TVU09949"/>
    <property type="gene ID" value="EJB05_43448"/>
</dbReference>
<keyword evidence="3" id="KW-1185">Reference proteome</keyword>
<feature type="transmembrane region" description="Helical" evidence="1">
    <location>
        <begin position="131"/>
        <end position="150"/>
    </location>
</feature>
<evidence type="ECO:0000256" key="1">
    <source>
        <dbReference type="SAM" id="Phobius"/>
    </source>
</evidence>
<keyword evidence="1" id="KW-0812">Transmembrane</keyword>
<name>A0A5J9TF57_9POAL</name>
<reference evidence="2 3" key="1">
    <citation type="journal article" date="2019" name="Sci. Rep.">
        <title>A high-quality genome of Eragrostis curvula grass provides insights into Poaceae evolution and supports new strategies to enhance forage quality.</title>
        <authorList>
            <person name="Carballo J."/>
            <person name="Santos B.A.C.M."/>
            <person name="Zappacosta D."/>
            <person name="Garbus I."/>
            <person name="Selva J.P."/>
            <person name="Gallo C.A."/>
            <person name="Diaz A."/>
            <person name="Albertini E."/>
            <person name="Caccamo M."/>
            <person name="Echenique V."/>
        </authorList>
    </citation>
    <scope>NUCLEOTIDE SEQUENCE [LARGE SCALE GENOMIC DNA]</scope>
    <source>
        <strain evidence="3">cv. Victoria</strain>
        <tissue evidence="2">Leaf</tissue>
    </source>
</reference>
<accession>A0A5J9TF57</accession>
<dbReference type="EMBL" id="RWGY01000039">
    <property type="protein sequence ID" value="TVU09949.1"/>
    <property type="molecule type" value="Genomic_DNA"/>
</dbReference>
<sequence>MAIGATRISSSSDSEQPDERSCRNLVVLSRYGVSRHNFGSRITLVAAIYGREPNMPLVRRNTNDALNIHAPGSVKVRWELHLFMSIKNLSNGVCKAKQKSSTWVMPVVAYLCFSFGKRKHLAHDRPVAESAGASIGATILVIAVVCAYLMRERRKLRRIKKM</sequence>
<dbReference type="AlphaFoldDB" id="A0A5J9TF57"/>
<proteinExistence type="predicted"/>
<keyword evidence="1" id="KW-1133">Transmembrane helix</keyword>
<keyword evidence="1" id="KW-0472">Membrane</keyword>
<feature type="non-terminal residue" evidence="2">
    <location>
        <position position="1"/>
    </location>
</feature>